<sequence length="348" mass="35794">MTSRVAAIDCGTNSIRLLVADVDDAGGLTELDRRMEIVRLGQGVDRTGELHPEALARTVAATRRYAEAIEALGAAKVRFVATSATRDARNRDEFFSGVRDVLGVDVEVVSGDEEAALSFRGATSAVARTHPGPFLVVDLGGGSTELVLGEDRVDAAHSMDVGSVRLTERHFLPGARVEAGATTAAVAEGSSAGAALPPRGAVAAPEGPPTPAQVAAARADVRAALDVATRVVPVAKARTLVGLAGSITTVTAHALGLTAYDRGRVGGAELPVRTVLASCEALLTSSRDERRAMGFLHPGRVDVIAAGALVWSEVVERVVHEVVAAGGTLTDVVTSEHDILDGIALSLA</sequence>
<dbReference type="RefSeq" id="WP_207277205.1">
    <property type="nucleotide sequence ID" value="NZ_JAFMPK010000049.1"/>
</dbReference>
<reference evidence="2 3" key="1">
    <citation type="submission" date="2021-03" db="EMBL/GenBank/DDBJ databases">
        <authorList>
            <person name="Xin L."/>
        </authorList>
    </citation>
    <scope>NUCLEOTIDE SEQUENCE [LARGE SCALE GENOMIC DNA]</scope>
    <source>
        <strain evidence="2 3">XHU 5031</strain>
    </source>
</reference>
<dbReference type="Gene3D" id="3.30.420.40">
    <property type="match status" value="1"/>
</dbReference>
<dbReference type="EMBL" id="JAFMPK010000049">
    <property type="protein sequence ID" value="MBO0611243.1"/>
    <property type="molecule type" value="Genomic_DNA"/>
</dbReference>
<name>A0ABS3IE65_9MICO</name>
<proteinExistence type="predicted"/>
<dbReference type="PANTHER" id="PTHR30005">
    <property type="entry name" value="EXOPOLYPHOSPHATASE"/>
    <property type="match status" value="1"/>
</dbReference>
<feature type="domain" description="Ppx/GppA phosphatase N-terminal" evidence="1">
    <location>
        <begin position="19"/>
        <end position="171"/>
    </location>
</feature>
<organism evidence="2 3">
    <name type="scientific">Myceligenerans salitolerans</name>
    <dbReference type="NCBI Taxonomy" id="1230528"/>
    <lineage>
        <taxon>Bacteria</taxon>
        <taxon>Bacillati</taxon>
        <taxon>Actinomycetota</taxon>
        <taxon>Actinomycetes</taxon>
        <taxon>Micrococcales</taxon>
        <taxon>Promicromonosporaceae</taxon>
        <taxon>Myceligenerans</taxon>
    </lineage>
</organism>
<evidence type="ECO:0000259" key="1">
    <source>
        <dbReference type="Pfam" id="PF02541"/>
    </source>
</evidence>
<accession>A0ABS3IE65</accession>
<dbReference type="Proteomes" id="UP000664617">
    <property type="component" value="Unassembled WGS sequence"/>
</dbReference>
<dbReference type="Gene3D" id="3.30.420.150">
    <property type="entry name" value="Exopolyphosphatase. Domain 2"/>
    <property type="match status" value="1"/>
</dbReference>
<comment type="caution">
    <text evidence="2">The sequence shown here is derived from an EMBL/GenBank/DDBJ whole genome shotgun (WGS) entry which is preliminary data.</text>
</comment>
<gene>
    <name evidence="2" type="ORF">J0911_19660</name>
</gene>
<dbReference type="SUPFAM" id="SSF53067">
    <property type="entry name" value="Actin-like ATPase domain"/>
    <property type="match status" value="2"/>
</dbReference>
<protein>
    <submittedName>
        <fullName evidence="2">Exopolyphosphatase</fullName>
    </submittedName>
</protein>
<keyword evidence="3" id="KW-1185">Reference proteome</keyword>
<dbReference type="InterPro" id="IPR050273">
    <property type="entry name" value="GppA/Ppx_hydrolase"/>
</dbReference>
<dbReference type="InterPro" id="IPR043129">
    <property type="entry name" value="ATPase_NBD"/>
</dbReference>
<evidence type="ECO:0000313" key="3">
    <source>
        <dbReference type="Proteomes" id="UP000664617"/>
    </source>
</evidence>
<evidence type="ECO:0000313" key="2">
    <source>
        <dbReference type="EMBL" id="MBO0611243.1"/>
    </source>
</evidence>
<dbReference type="InterPro" id="IPR003695">
    <property type="entry name" value="Ppx_GppA_N"/>
</dbReference>
<dbReference type="Pfam" id="PF02541">
    <property type="entry name" value="Ppx-GppA"/>
    <property type="match status" value="1"/>
</dbReference>
<reference evidence="3" key="2">
    <citation type="submission" date="2023-07" db="EMBL/GenBank/DDBJ databases">
        <title>Myceligenerans salitolerans sp. nov., a halotolerant actinomycete isolated from a salt lake in Xinjiang, China.</title>
        <authorList>
            <person name="Guan T."/>
        </authorList>
    </citation>
    <scope>NUCLEOTIDE SEQUENCE [LARGE SCALE GENOMIC DNA]</scope>
    <source>
        <strain evidence="3">XHU 5031</strain>
    </source>
</reference>
<dbReference type="PANTHER" id="PTHR30005:SF13">
    <property type="entry name" value="EXOPOLYPHOSPHATASE 2"/>
    <property type="match status" value="1"/>
</dbReference>